<feature type="transmembrane region" description="Helical" evidence="8">
    <location>
        <begin position="213"/>
        <end position="234"/>
    </location>
</feature>
<evidence type="ECO:0000313" key="10">
    <source>
        <dbReference type="EMBL" id="MDN4482978.1"/>
    </source>
</evidence>
<feature type="transmembrane region" description="Helical" evidence="8">
    <location>
        <begin position="38"/>
        <end position="58"/>
    </location>
</feature>
<sequence>MTRLLPLLAVLTALAPLSVDIYTPSLPALQDELGGADWLAQASITTFLLGIGIGQLVWGPLSDRHGRRPVVLAGVAGWTVASLLSALAVSPEMLVGVRLLAGLCGAAGIAVARSIVRDVSDGTSTMASRIGMLAMVTALAPVLAPVLGAGLAHLWGWRADFVTLAGLGGVIVLLFSLAVPETLPRERRTPGGPASVVRALAGAARHREVRGAALSLGVHSFGFYAYIASASFIVERELGHPPAVFALVFGTNAVAVILGNTVFRRAVRSLHPAGPLGVGYALCTIAGLGLLIAASGSGAPSGVLWACAMVYAFGQGLVLPGAHSWGQATAVASGAASALTGSAQFLGGVLGSPVTGLIGISAAHLGAVLAAASGAAGAVWLLTRSSLSPSPTPASSI</sequence>
<feature type="transmembrane region" description="Helical" evidence="8">
    <location>
        <begin position="161"/>
        <end position="179"/>
    </location>
</feature>
<evidence type="ECO:0000256" key="8">
    <source>
        <dbReference type="SAM" id="Phobius"/>
    </source>
</evidence>
<evidence type="ECO:0000256" key="3">
    <source>
        <dbReference type="ARBA" id="ARBA00022448"/>
    </source>
</evidence>
<dbReference type="GO" id="GO:1990961">
    <property type="term" value="P:xenobiotic detoxification by transmembrane export across the plasma membrane"/>
    <property type="evidence" value="ECO:0007669"/>
    <property type="project" value="InterPro"/>
</dbReference>
<organism evidence="10 11">
    <name type="scientific">Demequina lignilytica</name>
    <dbReference type="NCBI Taxonomy" id="3051663"/>
    <lineage>
        <taxon>Bacteria</taxon>
        <taxon>Bacillati</taxon>
        <taxon>Actinomycetota</taxon>
        <taxon>Actinomycetes</taxon>
        <taxon>Micrococcales</taxon>
        <taxon>Demequinaceae</taxon>
        <taxon>Demequina</taxon>
    </lineage>
</organism>
<keyword evidence="7 8" id="KW-0472">Membrane</keyword>
<feature type="transmembrane region" description="Helical" evidence="8">
    <location>
        <begin position="302"/>
        <end position="319"/>
    </location>
</feature>
<evidence type="ECO:0000256" key="1">
    <source>
        <dbReference type="ARBA" id="ARBA00004651"/>
    </source>
</evidence>
<comment type="subcellular location">
    <subcellularLocation>
        <location evidence="1">Cell membrane</location>
        <topology evidence="1">Multi-pass membrane protein</topology>
    </subcellularLocation>
</comment>
<evidence type="ECO:0000256" key="7">
    <source>
        <dbReference type="ARBA" id="ARBA00023136"/>
    </source>
</evidence>
<dbReference type="Gene3D" id="1.20.1720.10">
    <property type="entry name" value="Multidrug resistance protein D"/>
    <property type="match status" value="1"/>
</dbReference>
<dbReference type="GO" id="GO:0005886">
    <property type="term" value="C:plasma membrane"/>
    <property type="evidence" value="ECO:0007669"/>
    <property type="project" value="UniProtKB-SubCell"/>
</dbReference>
<keyword evidence="5 8" id="KW-0812">Transmembrane</keyword>
<reference evidence="10 11" key="1">
    <citation type="submission" date="2023-06" db="EMBL/GenBank/DDBJ databases">
        <title>SYSU T0a273.</title>
        <authorList>
            <person name="Gao L."/>
            <person name="Fang B.-Z."/>
            <person name="Li W.-J."/>
        </authorList>
    </citation>
    <scope>NUCLEOTIDE SEQUENCE [LARGE SCALE GENOMIC DNA]</scope>
    <source>
        <strain evidence="10 11">SYSU T0a273</strain>
    </source>
</reference>
<evidence type="ECO:0000259" key="9">
    <source>
        <dbReference type="PROSITE" id="PS50850"/>
    </source>
</evidence>
<evidence type="ECO:0000256" key="2">
    <source>
        <dbReference type="ARBA" id="ARBA00006236"/>
    </source>
</evidence>
<dbReference type="RefSeq" id="WP_301159957.1">
    <property type="nucleotide sequence ID" value="NZ_JAUHQB010000003.1"/>
</dbReference>
<dbReference type="InterPro" id="IPR011701">
    <property type="entry name" value="MFS"/>
</dbReference>
<dbReference type="InterPro" id="IPR020846">
    <property type="entry name" value="MFS_dom"/>
</dbReference>
<evidence type="ECO:0000313" key="11">
    <source>
        <dbReference type="Proteomes" id="UP001172756"/>
    </source>
</evidence>
<dbReference type="AlphaFoldDB" id="A0AB35MGU4"/>
<feature type="transmembrane region" description="Helical" evidence="8">
    <location>
        <begin position="275"/>
        <end position="296"/>
    </location>
</feature>
<dbReference type="InterPro" id="IPR036259">
    <property type="entry name" value="MFS_trans_sf"/>
</dbReference>
<feature type="transmembrane region" description="Helical" evidence="8">
    <location>
        <begin position="133"/>
        <end position="155"/>
    </location>
</feature>
<dbReference type="CDD" id="cd17320">
    <property type="entry name" value="MFS_MdfA_MDR_like"/>
    <property type="match status" value="1"/>
</dbReference>
<feature type="domain" description="Major facilitator superfamily (MFS) profile" evidence="9">
    <location>
        <begin position="4"/>
        <end position="389"/>
    </location>
</feature>
<dbReference type="InterPro" id="IPR004812">
    <property type="entry name" value="Efflux_drug-R_Bcr/CmlA"/>
</dbReference>
<dbReference type="PANTHER" id="PTHR23502:SF132">
    <property type="entry name" value="POLYAMINE TRANSPORTER 2-RELATED"/>
    <property type="match status" value="1"/>
</dbReference>
<feature type="transmembrane region" description="Helical" evidence="8">
    <location>
        <begin position="95"/>
        <end position="112"/>
    </location>
</feature>
<name>A0AB35MGU4_9MICO</name>
<feature type="transmembrane region" description="Helical" evidence="8">
    <location>
        <begin position="70"/>
        <end position="89"/>
    </location>
</feature>
<dbReference type="PROSITE" id="PS50850">
    <property type="entry name" value="MFS"/>
    <property type="match status" value="1"/>
</dbReference>
<feature type="transmembrane region" description="Helical" evidence="8">
    <location>
        <begin position="357"/>
        <end position="382"/>
    </location>
</feature>
<evidence type="ECO:0000256" key="6">
    <source>
        <dbReference type="ARBA" id="ARBA00022989"/>
    </source>
</evidence>
<feature type="transmembrane region" description="Helical" evidence="8">
    <location>
        <begin position="240"/>
        <end position="263"/>
    </location>
</feature>
<dbReference type="EMBL" id="JAUHQB010000003">
    <property type="protein sequence ID" value="MDN4482978.1"/>
    <property type="molecule type" value="Genomic_DNA"/>
</dbReference>
<proteinExistence type="inferred from homology"/>
<accession>A0AB35MGU4</accession>
<dbReference type="GO" id="GO:0042910">
    <property type="term" value="F:xenobiotic transmembrane transporter activity"/>
    <property type="evidence" value="ECO:0007669"/>
    <property type="project" value="InterPro"/>
</dbReference>
<keyword evidence="6 8" id="KW-1133">Transmembrane helix</keyword>
<comment type="similarity">
    <text evidence="2">Belongs to the major facilitator superfamily. Bcr/CmlA family.</text>
</comment>
<keyword evidence="4" id="KW-1003">Cell membrane</keyword>
<keyword evidence="3" id="KW-0813">Transport</keyword>
<evidence type="ECO:0000256" key="4">
    <source>
        <dbReference type="ARBA" id="ARBA00022475"/>
    </source>
</evidence>
<dbReference type="PRINTS" id="PR01035">
    <property type="entry name" value="TCRTETA"/>
</dbReference>
<dbReference type="NCBIfam" id="TIGR00710">
    <property type="entry name" value="efflux_Bcr_CflA"/>
    <property type="match status" value="1"/>
</dbReference>
<dbReference type="InterPro" id="IPR001958">
    <property type="entry name" value="Tet-R_TetA/multi-R_MdtG-like"/>
</dbReference>
<feature type="transmembrane region" description="Helical" evidence="8">
    <location>
        <begin position="331"/>
        <end position="351"/>
    </location>
</feature>
<dbReference type="Proteomes" id="UP001172756">
    <property type="component" value="Unassembled WGS sequence"/>
</dbReference>
<comment type="caution">
    <text evidence="10">The sequence shown here is derived from an EMBL/GenBank/DDBJ whole genome shotgun (WGS) entry which is preliminary data.</text>
</comment>
<dbReference type="SUPFAM" id="SSF103473">
    <property type="entry name" value="MFS general substrate transporter"/>
    <property type="match status" value="1"/>
</dbReference>
<dbReference type="Pfam" id="PF07690">
    <property type="entry name" value="MFS_1"/>
    <property type="match status" value="1"/>
</dbReference>
<evidence type="ECO:0000256" key="5">
    <source>
        <dbReference type="ARBA" id="ARBA00022692"/>
    </source>
</evidence>
<dbReference type="PANTHER" id="PTHR23502">
    <property type="entry name" value="MAJOR FACILITATOR SUPERFAMILY"/>
    <property type="match status" value="1"/>
</dbReference>
<gene>
    <name evidence="10" type="ORF">QQ002_05415</name>
</gene>
<protein>
    <submittedName>
        <fullName evidence="10">Multidrug effflux MFS transporter</fullName>
    </submittedName>
</protein>